<keyword evidence="6" id="KW-0067">ATP-binding</keyword>
<dbReference type="CDD" id="cd05403">
    <property type="entry name" value="NT_KNTase_like"/>
    <property type="match status" value="1"/>
</dbReference>
<evidence type="ECO:0000256" key="4">
    <source>
        <dbReference type="ARBA" id="ARBA00022723"/>
    </source>
</evidence>
<name>A0A933I870_UNCT6</name>
<dbReference type="AlphaFoldDB" id="A0A933I870"/>
<dbReference type="Pfam" id="PF18765">
    <property type="entry name" value="Polbeta"/>
    <property type="match status" value="1"/>
</dbReference>
<evidence type="ECO:0000256" key="1">
    <source>
        <dbReference type="ARBA" id="ARBA00001946"/>
    </source>
</evidence>
<dbReference type="PANTHER" id="PTHR33571">
    <property type="entry name" value="SSL8005 PROTEIN"/>
    <property type="match status" value="1"/>
</dbReference>
<dbReference type="InterPro" id="IPR041633">
    <property type="entry name" value="Polbeta"/>
</dbReference>
<evidence type="ECO:0000256" key="7">
    <source>
        <dbReference type="ARBA" id="ARBA00022842"/>
    </source>
</evidence>
<protein>
    <submittedName>
        <fullName evidence="9">Nucleotidyltransferase domain-containing protein</fullName>
    </submittedName>
</protein>
<evidence type="ECO:0000256" key="6">
    <source>
        <dbReference type="ARBA" id="ARBA00022840"/>
    </source>
</evidence>
<evidence type="ECO:0000313" key="10">
    <source>
        <dbReference type="Proteomes" id="UP000736328"/>
    </source>
</evidence>
<keyword evidence="4" id="KW-0479">Metal-binding</keyword>
<reference evidence="9" key="1">
    <citation type="submission" date="2020-07" db="EMBL/GenBank/DDBJ databases">
        <title>Huge and variable diversity of episymbiotic CPR bacteria and DPANN archaea in groundwater ecosystems.</title>
        <authorList>
            <person name="He C.Y."/>
            <person name="Keren R."/>
            <person name="Whittaker M."/>
            <person name="Farag I.F."/>
            <person name="Doudna J."/>
            <person name="Cate J.H.D."/>
            <person name="Banfield J.F."/>
        </authorList>
    </citation>
    <scope>NUCLEOTIDE SEQUENCE</scope>
    <source>
        <strain evidence="9">NC_groundwater_1520_Pr4_B-0.1um_53_5</strain>
    </source>
</reference>
<comment type="cofactor">
    <cofactor evidence="1">
        <name>Mg(2+)</name>
        <dbReference type="ChEBI" id="CHEBI:18420"/>
    </cofactor>
</comment>
<keyword evidence="2" id="KW-0808">Transferase</keyword>
<dbReference type="GO" id="GO:0005524">
    <property type="term" value="F:ATP binding"/>
    <property type="evidence" value="ECO:0007669"/>
    <property type="project" value="UniProtKB-KW"/>
</dbReference>
<keyword evidence="5" id="KW-0547">Nucleotide-binding</keyword>
<evidence type="ECO:0000256" key="2">
    <source>
        <dbReference type="ARBA" id="ARBA00022679"/>
    </source>
</evidence>
<dbReference type="InterPro" id="IPR052038">
    <property type="entry name" value="Type-VII_TA_antitoxin"/>
</dbReference>
<evidence type="ECO:0000256" key="5">
    <source>
        <dbReference type="ARBA" id="ARBA00022741"/>
    </source>
</evidence>
<dbReference type="EMBL" id="JACQXR010000026">
    <property type="protein sequence ID" value="MBI4726016.1"/>
    <property type="molecule type" value="Genomic_DNA"/>
</dbReference>
<keyword evidence="7" id="KW-0460">Magnesium</keyword>
<organism evidence="9 10">
    <name type="scientific">candidate division TA06 bacterium</name>
    <dbReference type="NCBI Taxonomy" id="2250710"/>
    <lineage>
        <taxon>Bacteria</taxon>
        <taxon>Bacteria division TA06</taxon>
    </lineage>
</organism>
<comment type="caution">
    <text evidence="9">The sequence shown here is derived from an EMBL/GenBank/DDBJ whole genome shotgun (WGS) entry which is preliminary data.</text>
</comment>
<keyword evidence="3" id="KW-0548">Nucleotidyltransferase</keyword>
<feature type="domain" description="Polymerase beta nucleotidyltransferase" evidence="8">
    <location>
        <begin position="10"/>
        <end position="99"/>
    </location>
</feature>
<evidence type="ECO:0000259" key="8">
    <source>
        <dbReference type="Pfam" id="PF18765"/>
    </source>
</evidence>
<dbReference type="PANTHER" id="PTHR33571:SF12">
    <property type="entry name" value="BSL3053 PROTEIN"/>
    <property type="match status" value="1"/>
</dbReference>
<dbReference type="InterPro" id="IPR043519">
    <property type="entry name" value="NT_sf"/>
</dbReference>
<evidence type="ECO:0000256" key="3">
    <source>
        <dbReference type="ARBA" id="ARBA00022695"/>
    </source>
</evidence>
<proteinExistence type="predicted"/>
<gene>
    <name evidence="9" type="ORF">HY768_02120</name>
</gene>
<sequence>MEQITIPKDKLSEFCRNYHISKLSLFGSVLGDDFTTKSDVDVLVEFQSDNVPGYLGLAKIVRELSGLFAGRQVDLRTPHDLSRYFRKEVMSQAKVLYAEK</sequence>
<dbReference type="GO" id="GO:0046872">
    <property type="term" value="F:metal ion binding"/>
    <property type="evidence" value="ECO:0007669"/>
    <property type="project" value="UniProtKB-KW"/>
</dbReference>
<accession>A0A933I870</accession>
<dbReference type="Proteomes" id="UP000736328">
    <property type="component" value="Unassembled WGS sequence"/>
</dbReference>
<dbReference type="Gene3D" id="3.30.460.10">
    <property type="entry name" value="Beta Polymerase, domain 2"/>
    <property type="match status" value="1"/>
</dbReference>
<dbReference type="GO" id="GO:0016779">
    <property type="term" value="F:nucleotidyltransferase activity"/>
    <property type="evidence" value="ECO:0007669"/>
    <property type="project" value="UniProtKB-KW"/>
</dbReference>
<evidence type="ECO:0000313" key="9">
    <source>
        <dbReference type="EMBL" id="MBI4726016.1"/>
    </source>
</evidence>
<dbReference type="SUPFAM" id="SSF81301">
    <property type="entry name" value="Nucleotidyltransferase"/>
    <property type="match status" value="1"/>
</dbReference>